<evidence type="ECO:0000256" key="3">
    <source>
        <dbReference type="ARBA" id="ARBA00022679"/>
    </source>
</evidence>
<dbReference type="InterPro" id="IPR015943">
    <property type="entry name" value="WD40/YVTN_repeat-like_dom_sf"/>
</dbReference>
<feature type="compositionally biased region" description="Pro residues" evidence="8">
    <location>
        <begin position="336"/>
        <end position="345"/>
    </location>
</feature>
<dbReference type="SUPFAM" id="SSF50998">
    <property type="entry name" value="Quinoprotein alcohol dehydrogenase-like"/>
    <property type="match status" value="1"/>
</dbReference>
<evidence type="ECO:0000256" key="2">
    <source>
        <dbReference type="ARBA" id="ARBA00012513"/>
    </source>
</evidence>
<evidence type="ECO:0000256" key="4">
    <source>
        <dbReference type="ARBA" id="ARBA00022741"/>
    </source>
</evidence>
<evidence type="ECO:0000256" key="6">
    <source>
        <dbReference type="ARBA" id="ARBA00022840"/>
    </source>
</evidence>
<dbReference type="InterPro" id="IPR008271">
    <property type="entry name" value="Ser/Thr_kinase_AS"/>
</dbReference>
<evidence type="ECO:0000256" key="8">
    <source>
        <dbReference type="SAM" id="MobiDB-lite"/>
    </source>
</evidence>
<dbReference type="InterPro" id="IPR002372">
    <property type="entry name" value="PQQ_rpt_dom"/>
</dbReference>
<feature type="region of interest" description="Disordered" evidence="8">
    <location>
        <begin position="297"/>
        <end position="345"/>
    </location>
</feature>
<evidence type="ECO:0000256" key="1">
    <source>
        <dbReference type="ARBA" id="ARBA00010886"/>
    </source>
</evidence>
<organism evidence="10 11">
    <name type="scientific">Dictyobacter alpinus</name>
    <dbReference type="NCBI Taxonomy" id="2014873"/>
    <lineage>
        <taxon>Bacteria</taxon>
        <taxon>Bacillati</taxon>
        <taxon>Chloroflexota</taxon>
        <taxon>Ktedonobacteria</taxon>
        <taxon>Ktedonobacterales</taxon>
        <taxon>Dictyobacteraceae</taxon>
        <taxon>Dictyobacter</taxon>
    </lineage>
</organism>
<evidence type="ECO:0000256" key="7">
    <source>
        <dbReference type="PROSITE-ProRule" id="PRU10141"/>
    </source>
</evidence>
<dbReference type="Gene3D" id="1.10.510.10">
    <property type="entry name" value="Transferase(Phosphotransferase) domain 1"/>
    <property type="match status" value="1"/>
</dbReference>
<dbReference type="Pfam" id="PF13360">
    <property type="entry name" value="PQQ_2"/>
    <property type="match status" value="2"/>
</dbReference>
<dbReference type="SUPFAM" id="SSF56112">
    <property type="entry name" value="Protein kinase-like (PK-like)"/>
    <property type="match status" value="1"/>
</dbReference>
<keyword evidence="4 7" id="KW-0547">Nucleotide-binding</keyword>
<dbReference type="PANTHER" id="PTHR43671">
    <property type="entry name" value="SERINE/THREONINE-PROTEIN KINASE NEK"/>
    <property type="match status" value="1"/>
</dbReference>
<dbReference type="Gene3D" id="3.30.200.20">
    <property type="entry name" value="Phosphorylase Kinase, domain 1"/>
    <property type="match status" value="1"/>
</dbReference>
<dbReference type="Pfam" id="PF00069">
    <property type="entry name" value="Pkinase"/>
    <property type="match status" value="1"/>
</dbReference>
<keyword evidence="11" id="KW-1185">Reference proteome</keyword>
<dbReference type="InterPro" id="IPR000719">
    <property type="entry name" value="Prot_kinase_dom"/>
</dbReference>
<dbReference type="GO" id="GO:0004674">
    <property type="term" value="F:protein serine/threonine kinase activity"/>
    <property type="evidence" value="ECO:0007669"/>
    <property type="project" value="UniProtKB-EC"/>
</dbReference>
<dbReference type="PANTHER" id="PTHR43671:SF13">
    <property type="entry name" value="SERINE_THREONINE-PROTEIN KINASE NEK2"/>
    <property type="match status" value="1"/>
</dbReference>
<dbReference type="SMART" id="SM00220">
    <property type="entry name" value="S_TKc"/>
    <property type="match status" value="1"/>
</dbReference>
<dbReference type="Gene3D" id="2.130.10.10">
    <property type="entry name" value="YVTN repeat-like/Quinoprotein amine dehydrogenase"/>
    <property type="match status" value="2"/>
</dbReference>
<gene>
    <name evidence="10" type="ORF">KDA_01760</name>
</gene>
<dbReference type="EMBL" id="BIFT01000001">
    <property type="protein sequence ID" value="GCE24692.1"/>
    <property type="molecule type" value="Genomic_DNA"/>
</dbReference>
<evidence type="ECO:0000313" key="10">
    <source>
        <dbReference type="EMBL" id="GCE24692.1"/>
    </source>
</evidence>
<dbReference type="AlphaFoldDB" id="A0A402B015"/>
<dbReference type="GO" id="GO:0005524">
    <property type="term" value="F:ATP binding"/>
    <property type="evidence" value="ECO:0007669"/>
    <property type="project" value="UniProtKB-UniRule"/>
</dbReference>
<dbReference type="Proteomes" id="UP000287171">
    <property type="component" value="Unassembled WGS sequence"/>
</dbReference>
<evidence type="ECO:0000256" key="5">
    <source>
        <dbReference type="ARBA" id="ARBA00022777"/>
    </source>
</evidence>
<dbReference type="RefSeq" id="WP_126625371.1">
    <property type="nucleotide sequence ID" value="NZ_BIFT01000001.1"/>
</dbReference>
<reference evidence="11" key="1">
    <citation type="submission" date="2018-12" db="EMBL/GenBank/DDBJ databases">
        <title>Tengunoibacter tsumagoiensis gen. nov., sp. nov., Dictyobacter kobayashii sp. nov., D. alpinus sp. nov., and D. joshuensis sp. nov. and description of Dictyobacteraceae fam. nov. within the order Ktedonobacterales isolated from Tengu-no-mugimeshi.</title>
        <authorList>
            <person name="Wang C.M."/>
            <person name="Zheng Y."/>
            <person name="Sakai Y."/>
            <person name="Toyoda A."/>
            <person name="Minakuchi Y."/>
            <person name="Abe K."/>
            <person name="Yokota A."/>
            <person name="Yabe S."/>
        </authorList>
    </citation>
    <scope>NUCLEOTIDE SEQUENCE [LARGE SCALE GENOMIC DNA]</scope>
    <source>
        <strain evidence="11">Uno16</strain>
    </source>
</reference>
<dbReference type="PROSITE" id="PS00108">
    <property type="entry name" value="PROTEIN_KINASE_ST"/>
    <property type="match status" value="1"/>
</dbReference>
<name>A0A402B015_9CHLR</name>
<feature type="binding site" evidence="7">
    <location>
        <position position="45"/>
    </location>
    <ligand>
        <name>ATP</name>
        <dbReference type="ChEBI" id="CHEBI:30616"/>
    </ligand>
</feature>
<dbReference type="InterPro" id="IPR011009">
    <property type="entry name" value="Kinase-like_dom_sf"/>
</dbReference>
<proteinExistence type="inferred from homology"/>
<dbReference type="PROSITE" id="PS50011">
    <property type="entry name" value="PROTEIN_KINASE_DOM"/>
    <property type="match status" value="1"/>
</dbReference>
<feature type="domain" description="Protein kinase" evidence="9">
    <location>
        <begin position="14"/>
        <end position="273"/>
    </location>
</feature>
<sequence length="709" mass="77499">MVNDKLIGSQLGSYILVELLGHGAFGSVYLGKHFLLEHKPPVAIKVLNTTLNTQEEVDRFFQEAVILDKLTHPNILPVVDANLYEGYPFFVAEYAPGGSLRDLLDTFNGAPMPLMDAMHILNQVGQALQHAHDLDIVHRDLKPANILFNAEGNALLADFGIAIQVQKTRRVDEIGTPPYMSPEQFKGKISKKSDQYALGCVAYELLTGQQLFTADDPYTIGYKHIYEQPVLPRDLNPDIPAEIEEVILKALSKERDDRFENVADFIIALRGAVGLPITQSTPLPPLRNPQPAIPSKFDGIKTPGQNTPQSDDLKGHQTFQVPDHHRTLPATGTNPNPTPIVRPPAQTPIANRARAQASSNSGSNNSARTVLAWSVTTGLDHTYYSEPAVLNSVVYAGTYTTTIDNPLKEANQLRALDALTGQQLWAVTTNYGIYDAPVIANGIVYVCAGNINQPGEVYAVDAASGTILWSFPTSEFIKIRPTVANDIVYAYPDHAVYALDAQTGSEIWAVTIKAGLAHRPAIASGRMYLLTERGYCYELDALTGQKLETFADLGEIHAAETTVTGINCICSSEDELYAIDMQTQQRIWSTRLDKQISGDLILRNGVAYVGSHGGFVGDSANTKLHAINTTNGQILWVAHLRHEIESAPVVTDNNVVYVSTFGRELYAIDAQNGHILFTAKIGKGRINRPAAEQGMIFVSTGEMHALEIK</sequence>
<dbReference type="PROSITE" id="PS00107">
    <property type="entry name" value="PROTEIN_KINASE_ATP"/>
    <property type="match status" value="1"/>
</dbReference>
<dbReference type="InterPro" id="IPR018391">
    <property type="entry name" value="PQQ_b-propeller_rpt"/>
</dbReference>
<dbReference type="SMART" id="SM00564">
    <property type="entry name" value="PQQ"/>
    <property type="match status" value="7"/>
</dbReference>
<dbReference type="OrthoDB" id="155383at2"/>
<keyword evidence="3" id="KW-0808">Transferase</keyword>
<evidence type="ECO:0000313" key="11">
    <source>
        <dbReference type="Proteomes" id="UP000287171"/>
    </source>
</evidence>
<comment type="similarity">
    <text evidence="1">Belongs to the protein kinase superfamily. NEK Ser/Thr protein kinase family. NIMA subfamily.</text>
</comment>
<dbReference type="EC" id="2.7.11.1" evidence="2"/>
<comment type="caution">
    <text evidence="10">The sequence shown here is derived from an EMBL/GenBank/DDBJ whole genome shotgun (WGS) entry which is preliminary data.</text>
</comment>
<keyword evidence="6 7" id="KW-0067">ATP-binding</keyword>
<dbReference type="InterPro" id="IPR011047">
    <property type="entry name" value="Quinoprotein_ADH-like_sf"/>
</dbReference>
<accession>A0A402B015</accession>
<protein>
    <recommendedName>
        <fullName evidence="2">non-specific serine/threonine protein kinase</fullName>
        <ecNumber evidence="2">2.7.11.1</ecNumber>
    </recommendedName>
</protein>
<dbReference type="InterPro" id="IPR017441">
    <property type="entry name" value="Protein_kinase_ATP_BS"/>
</dbReference>
<evidence type="ECO:0000259" key="9">
    <source>
        <dbReference type="PROSITE" id="PS50011"/>
    </source>
</evidence>
<dbReference type="CDD" id="cd14014">
    <property type="entry name" value="STKc_PknB_like"/>
    <property type="match status" value="1"/>
</dbReference>
<keyword evidence="5" id="KW-0418">Kinase</keyword>
<dbReference type="InterPro" id="IPR050660">
    <property type="entry name" value="NEK_Ser/Thr_kinase"/>
</dbReference>